<evidence type="ECO:0000313" key="9">
    <source>
        <dbReference type="EMBL" id="KUO97129.1"/>
    </source>
</evidence>
<keyword evidence="4 6" id="KW-0949">S-adenosyl-L-methionine</keyword>
<feature type="domain" description="tRNA/rRNA methyltransferase SpoU type" evidence="8">
    <location>
        <begin position="10"/>
        <end position="151"/>
    </location>
</feature>
<reference evidence="9 10" key="1">
    <citation type="submission" date="2015-12" db="EMBL/GenBank/DDBJ databases">
        <title>Draft genome sequence of Acidibacillus ferrooxidans ITV001, isolated from a chalcopyrite acid mine drainage site in Brazil.</title>
        <authorList>
            <person name="Dall'Agnol H."/>
            <person name="Nancucheo I."/>
            <person name="Johnson B."/>
            <person name="Oliveira R."/>
            <person name="Leite L."/>
            <person name="Pylro V."/>
            <person name="Nunes G.L."/>
            <person name="Tzotzos G."/>
            <person name="Fernandes G.R."/>
            <person name="Dutra J."/>
            <person name="Orellana S.C."/>
            <person name="Oliveira G."/>
        </authorList>
    </citation>
    <scope>NUCLEOTIDE SEQUENCE [LARGE SCALE GENOMIC DNA]</scope>
    <source>
        <strain evidence="10">ITV01</strain>
    </source>
</reference>
<dbReference type="InterPro" id="IPR029028">
    <property type="entry name" value="Alpha/beta_knot_MTases"/>
</dbReference>
<comment type="caution">
    <text evidence="6">Lacks conserved residue(s) required for the propagation of feature annotation.</text>
</comment>
<keyword evidence="10" id="KW-1185">Reference proteome</keyword>
<dbReference type="PANTHER" id="PTHR42971">
    <property type="entry name" value="TRNA (CYTIDINE(34)-2'-O)-METHYLTRANSFERASE"/>
    <property type="match status" value="1"/>
</dbReference>
<dbReference type="NCBIfam" id="TIGR00185">
    <property type="entry name" value="tRNA_yibK_trmL"/>
    <property type="match status" value="1"/>
</dbReference>
<keyword evidence="3 6" id="KW-0808">Transferase</keyword>
<keyword evidence="2 6" id="KW-0489">Methyltransferase</keyword>
<dbReference type="PIRSF" id="PIRSF029256">
    <property type="entry name" value="SpoU_TrmH_prd"/>
    <property type="match status" value="1"/>
</dbReference>
<dbReference type="GO" id="GO:0141102">
    <property type="term" value="F:tRNA (5-carboxymethylaminomethyluridine(34)-2'-O)-methyltransferase activity"/>
    <property type="evidence" value="ECO:0007669"/>
    <property type="project" value="RHEA"/>
</dbReference>
<dbReference type="HAMAP" id="MF_01885">
    <property type="entry name" value="tRNA_methyltr_TrmL"/>
    <property type="match status" value="1"/>
</dbReference>
<dbReference type="Pfam" id="PF00588">
    <property type="entry name" value="SpoU_methylase"/>
    <property type="match status" value="1"/>
</dbReference>
<keyword evidence="1 6" id="KW-0963">Cytoplasm</keyword>
<dbReference type="GO" id="GO:0141098">
    <property type="term" value="F:tRNA (cytidine(34)-2'-O)-methyltransferase activity"/>
    <property type="evidence" value="ECO:0007669"/>
    <property type="project" value="RHEA"/>
</dbReference>
<dbReference type="InterPro" id="IPR016914">
    <property type="entry name" value="TrmL"/>
</dbReference>
<organism evidence="9 10">
    <name type="scientific">Ferroacidibacillus organovorans</name>
    <dbReference type="NCBI Taxonomy" id="1765683"/>
    <lineage>
        <taxon>Bacteria</taxon>
        <taxon>Bacillati</taxon>
        <taxon>Bacillota</taxon>
        <taxon>Bacilli</taxon>
        <taxon>Bacillales</taxon>
        <taxon>Alicyclobacillaceae</taxon>
        <taxon>Ferroacidibacillus</taxon>
    </lineage>
</organism>
<protein>
    <recommendedName>
        <fullName evidence="6">Putative tRNA (cytidine(34)-2'-O)-methyltransferase</fullName>
        <ecNumber evidence="6">2.1.1.207</ecNumber>
    </recommendedName>
    <alternativeName>
        <fullName evidence="6">tRNA (cytidine/uridine-2'-O-)-methyltransferase</fullName>
    </alternativeName>
</protein>
<dbReference type="EC" id="2.1.1.207" evidence="6"/>
<evidence type="ECO:0000256" key="6">
    <source>
        <dbReference type="HAMAP-Rule" id="MF_01885"/>
    </source>
</evidence>
<sequence length="163" mass="18321">MDDKKEGFSLHIVLFEPQIPPNTGNIARTCAATGTVLHLVKPLGFQIDDATLRRAGLDYWKYVNLTTHESLEEVLAIAQKEGANTYFFTKFGTRTYSDIAYQSSDYLIFGKETTGLPDFVHELYKERLVRVPMGPVMRSLNLSNTVALALYEALRQQAFPGLT</sequence>
<proteinExistence type="inferred from homology"/>
<dbReference type="InterPro" id="IPR001537">
    <property type="entry name" value="SpoU_MeTrfase"/>
</dbReference>
<evidence type="ECO:0000259" key="8">
    <source>
        <dbReference type="Pfam" id="PF00588"/>
    </source>
</evidence>
<evidence type="ECO:0000256" key="5">
    <source>
        <dbReference type="ARBA" id="ARBA00022694"/>
    </source>
</evidence>
<feature type="binding site" evidence="6 7">
    <location>
        <position position="139"/>
    </location>
    <ligand>
        <name>S-adenosyl-L-methionine</name>
        <dbReference type="ChEBI" id="CHEBI:59789"/>
    </ligand>
</feature>
<accession>A0A117SYK8</accession>
<dbReference type="GO" id="GO:0003723">
    <property type="term" value="F:RNA binding"/>
    <property type="evidence" value="ECO:0007669"/>
    <property type="project" value="InterPro"/>
</dbReference>
<name>A0A117SYK8_9BACL</name>
<keyword evidence="5 6" id="KW-0819">tRNA processing</keyword>
<evidence type="ECO:0000256" key="7">
    <source>
        <dbReference type="PIRSR" id="PIRSR029256-1"/>
    </source>
</evidence>
<dbReference type="SUPFAM" id="SSF75217">
    <property type="entry name" value="alpha/beta knot"/>
    <property type="match status" value="1"/>
</dbReference>
<dbReference type="CDD" id="cd18094">
    <property type="entry name" value="SpoU-like_TrmL"/>
    <property type="match status" value="1"/>
</dbReference>
<feature type="binding site" evidence="6 7">
    <location>
        <position position="131"/>
    </location>
    <ligand>
        <name>S-adenosyl-L-methionine</name>
        <dbReference type="ChEBI" id="CHEBI:59789"/>
    </ligand>
</feature>
<dbReference type="PANTHER" id="PTHR42971:SF1">
    <property type="entry name" value="TRNA (CYTIDINE(34)-2'-O)-METHYLTRANSFERASE"/>
    <property type="match status" value="1"/>
</dbReference>
<feature type="binding site" evidence="6 7">
    <location>
        <position position="110"/>
    </location>
    <ligand>
        <name>S-adenosyl-L-methionine</name>
        <dbReference type="ChEBI" id="CHEBI:59789"/>
    </ligand>
</feature>
<evidence type="ECO:0000313" key="10">
    <source>
        <dbReference type="Proteomes" id="UP000053557"/>
    </source>
</evidence>
<comment type="subcellular location">
    <subcellularLocation>
        <location evidence="6">Cytoplasm</location>
    </subcellularLocation>
</comment>
<dbReference type="EMBL" id="LPVJ01000006">
    <property type="protein sequence ID" value="KUO97129.1"/>
    <property type="molecule type" value="Genomic_DNA"/>
</dbReference>
<dbReference type="GO" id="GO:0042802">
    <property type="term" value="F:identical protein binding"/>
    <property type="evidence" value="ECO:0007669"/>
    <property type="project" value="UniProtKB-ARBA"/>
</dbReference>
<dbReference type="Proteomes" id="UP000053557">
    <property type="component" value="Unassembled WGS sequence"/>
</dbReference>
<dbReference type="GO" id="GO:0005737">
    <property type="term" value="C:cytoplasm"/>
    <property type="evidence" value="ECO:0007669"/>
    <property type="project" value="UniProtKB-SubCell"/>
</dbReference>
<evidence type="ECO:0000256" key="3">
    <source>
        <dbReference type="ARBA" id="ARBA00022679"/>
    </source>
</evidence>
<dbReference type="GO" id="GO:0002130">
    <property type="term" value="P:wobble position ribose methylation"/>
    <property type="evidence" value="ECO:0007669"/>
    <property type="project" value="TreeGrafter"/>
</dbReference>
<comment type="caution">
    <text evidence="9">The sequence shown here is derived from an EMBL/GenBank/DDBJ whole genome shotgun (WGS) entry which is preliminary data.</text>
</comment>
<evidence type="ECO:0000256" key="1">
    <source>
        <dbReference type="ARBA" id="ARBA00022490"/>
    </source>
</evidence>
<dbReference type="FunFam" id="3.40.1280.10:FF:000002">
    <property type="entry name" value="Peptidylprolyl isomerase"/>
    <property type="match status" value="1"/>
</dbReference>
<comment type="similarity">
    <text evidence="6">Belongs to the class IV-like SAM-binding methyltransferase superfamily. RNA methyltransferase TrmH family. TrmL subfamily.</text>
</comment>
<comment type="function">
    <text evidence="6">Could methylate the ribose at the nucleotide 34 wobble position in tRNA.</text>
</comment>
<dbReference type="Gene3D" id="3.40.1280.10">
    <property type="match status" value="1"/>
</dbReference>
<evidence type="ECO:0000256" key="4">
    <source>
        <dbReference type="ARBA" id="ARBA00022691"/>
    </source>
</evidence>
<comment type="catalytic activity">
    <reaction evidence="6">
        <text>5-carboxymethylaminomethyluridine(34) in tRNA(Leu) + S-adenosyl-L-methionine = 5-carboxymethylaminomethyl-2'-O-methyluridine(34) in tRNA(Leu) + S-adenosyl-L-homocysteine + H(+)</text>
        <dbReference type="Rhea" id="RHEA:43088"/>
        <dbReference type="Rhea" id="RHEA-COMP:10333"/>
        <dbReference type="Rhea" id="RHEA-COMP:10334"/>
        <dbReference type="ChEBI" id="CHEBI:15378"/>
        <dbReference type="ChEBI" id="CHEBI:57856"/>
        <dbReference type="ChEBI" id="CHEBI:59789"/>
        <dbReference type="ChEBI" id="CHEBI:74508"/>
        <dbReference type="ChEBI" id="CHEBI:74511"/>
        <dbReference type="EC" id="2.1.1.207"/>
    </reaction>
</comment>
<gene>
    <name evidence="9" type="ORF">ATW55_12540</name>
</gene>
<comment type="catalytic activity">
    <reaction evidence="6">
        <text>cytidine(34) in tRNA + S-adenosyl-L-methionine = 2'-O-methylcytidine(34) in tRNA + S-adenosyl-L-homocysteine + H(+)</text>
        <dbReference type="Rhea" id="RHEA:43084"/>
        <dbReference type="Rhea" id="RHEA-COMP:10331"/>
        <dbReference type="Rhea" id="RHEA-COMP:10332"/>
        <dbReference type="ChEBI" id="CHEBI:15378"/>
        <dbReference type="ChEBI" id="CHEBI:57856"/>
        <dbReference type="ChEBI" id="CHEBI:59789"/>
        <dbReference type="ChEBI" id="CHEBI:74495"/>
        <dbReference type="ChEBI" id="CHEBI:82748"/>
        <dbReference type="EC" id="2.1.1.207"/>
    </reaction>
</comment>
<dbReference type="AlphaFoldDB" id="A0A117SYK8"/>
<dbReference type="InterPro" id="IPR029026">
    <property type="entry name" value="tRNA_m1G_MTases_N"/>
</dbReference>
<evidence type="ECO:0000256" key="2">
    <source>
        <dbReference type="ARBA" id="ARBA00022603"/>
    </source>
</evidence>